<dbReference type="Proteomes" id="UP000198749">
    <property type="component" value="Unassembled WGS sequence"/>
</dbReference>
<dbReference type="STRING" id="355243.SAMN03080615_00145"/>
<evidence type="ECO:0000256" key="9">
    <source>
        <dbReference type="RuleBase" id="RU369079"/>
    </source>
</evidence>
<evidence type="ECO:0000256" key="5">
    <source>
        <dbReference type="ARBA" id="ARBA00022692"/>
    </source>
</evidence>
<dbReference type="GO" id="GO:0015740">
    <property type="term" value="P:C4-dicarboxylate transport"/>
    <property type="evidence" value="ECO:0007669"/>
    <property type="project" value="TreeGrafter"/>
</dbReference>
<keyword evidence="12" id="KW-1185">Reference proteome</keyword>
<dbReference type="InterPro" id="IPR055348">
    <property type="entry name" value="DctQ"/>
</dbReference>
<reference evidence="12" key="1">
    <citation type="submission" date="2016-10" db="EMBL/GenBank/DDBJ databases">
        <authorList>
            <person name="Varghese N."/>
            <person name="Submissions S."/>
        </authorList>
    </citation>
    <scope>NUCLEOTIDE SEQUENCE [LARGE SCALE GENOMIC DNA]</scope>
    <source>
        <strain evidence="12">DSM 18887</strain>
    </source>
</reference>
<comment type="caution">
    <text evidence="9">Lacks conserved residue(s) required for the propagation of feature annotation.</text>
</comment>
<dbReference type="GO" id="GO:0022857">
    <property type="term" value="F:transmembrane transporter activity"/>
    <property type="evidence" value="ECO:0007669"/>
    <property type="project" value="UniProtKB-UniRule"/>
</dbReference>
<dbReference type="InterPro" id="IPR007387">
    <property type="entry name" value="TRAP_DctQ"/>
</dbReference>
<dbReference type="Pfam" id="PF04290">
    <property type="entry name" value="DctQ"/>
    <property type="match status" value="1"/>
</dbReference>
<dbReference type="OrthoDB" id="2877624at2"/>
<evidence type="ECO:0000256" key="7">
    <source>
        <dbReference type="ARBA" id="ARBA00023136"/>
    </source>
</evidence>
<dbReference type="PANTHER" id="PTHR35011">
    <property type="entry name" value="2,3-DIKETO-L-GULONATE TRAP TRANSPORTER SMALL PERMEASE PROTEIN YIAM"/>
    <property type="match status" value="1"/>
</dbReference>
<evidence type="ECO:0000256" key="4">
    <source>
        <dbReference type="ARBA" id="ARBA00022519"/>
    </source>
</evidence>
<dbReference type="PANTHER" id="PTHR35011:SF10">
    <property type="entry name" value="TRAP TRANSPORTER SMALL PERMEASE PROTEIN"/>
    <property type="match status" value="1"/>
</dbReference>
<gene>
    <name evidence="11" type="ORF">SAMN03080615_00145</name>
</gene>
<proteinExistence type="inferred from homology"/>
<keyword evidence="4 9" id="KW-0997">Cell inner membrane</keyword>
<keyword evidence="3" id="KW-1003">Cell membrane</keyword>
<feature type="transmembrane region" description="Helical" evidence="9">
    <location>
        <begin position="20"/>
        <end position="42"/>
    </location>
</feature>
<evidence type="ECO:0000256" key="8">
    <source>
        <dbReference type="ARBA" id="ARBA00038436"/>
    </source>
</evidence>
<evidence type="ECO:0000313" key="11">
    <source>
        <dbReference type="EMBL" id="SEQ04222.1"/>
    </source>
</evidence>
<name>A0A1H9CSM6_9GAMM</name>
<evidence type="ECO:0000256" key="6">
    <source>
        <dbReference type="ARBA" id="ARBA00022989"/>
    </source>
</evidence>
<accession>A0A1H9CSM6</accession>
<dbReference type="RefSeq" id="WP_091352620.1">
    <property type="nucleotide sequence ID" value="NZ_AP025284.1"/>
</dbReference>
<organism evidence="11 12">
    <name type="scientific">Amphritea atlantica</name>
    <dbReference type="NCBI Taxonomy" id="355243"/>
    <lineage>
        <taxon>Bacteria</taxon>
        <taxon>Pseudomonadati</taxon>
        <taxon>Pseudomonadota</taxon>
        <taxon>Gammaproteobacteria</taxon>
        <taxon>Oceanospirillales</taxon>
        <taxon>Oceanospirillaceae</taxon>
        <taxon>Amphritea</taxon>
    </lineage>
</organism>
<feature type="transmembrane region" description="Helical" evidence="9">
    <location>
        <begin position="102"/>
        <end position="120"/>
    </location>
</feature>
<evidence type="ECO:0000259" key="10">
    <source>
        <dbReference type="Pfam" id="PF04290"/>
    </source>
</evidence>
<keyword evidence="7 9" id="KW-0472">Membrane</keyword>
<evidence type="ECO:0000256" key="2">
    <source>
        <dbReference type="ARBA" id="ARBA00022448"/>
    </source>
</evidence>
<protein>
    <recommendedName>
        <fullName evidence="9">TRAP transporter small permease protein</fullName>
    </recommendedName>
</protein>
<feature type="transmembrane region" description="Helical" evidence="9">
    <location>
        <begin position="140"/>
        <end position="164"/>
    </location>
</feature>
<comment type="subunit">
    <text evidence="9">The complex comprises the extracytoplasmic solute receptor protein and the two transmembrane proteins.</text>
</comment>
<dbReference type="AlphaFoldDB" id="A0A1H9CSM6"/>
<comment type="function">
    <text evidence="9">Part of the tripartite ATP-independent periplasmic (TRAP) transport system.</text>
</comment>
<comment type="subcellular location">
    <subcellularLocation>
        <location evidence="1 9">Cell inner membrane</location>
        <topology evidence="1 9">Multi-pass membrane protein</topology>
    </subcellularLocation>
</comment>
<dbReference type="EMBL" id="FOGB01000001">
    <property type="protein sequence ID" value="SEQ04222.1"/>
    <property type="molecule type" value="Genomic_DNA"/>
</dbReference>
<keyword evidence="5 9" id="KW-0812">Transmembrane</keyword>
<evidence type="ECO:0000313" key="12">
    <source>
        <dbReference type="Proteomes" id="UP000198749"/>
    </source>
</evidence>
<comment type="similarity">
    <text evidence="8 9">Belongs to the TRAP transporter small permease family.</text>
</comment>
<dbReference type="GO" id="GO:0005886">
    <property type="term" value="C:plasma membrane"/>
    <property type="evidence" value="ECO:0007669"/>
    <property type="project" value="UniProtKB-SubCell"/>
</dbReference>
<evidence type="ECO:0000256" key="1">
    <source>
        <dbReference type="ARBA" id="ARBA00004429"/>
    </source>
</evidence>
<sequence length="184" mass="20625">MSFLKSLFRTQVWIRPFEFLFERVLAYTAALAMFTMMVVTLVDVVGRDLFSAPLPGGFEVTELLLASLIFLGLPMVTAEGSHVDVDIMDSTIPAFLKPLQDIAICVVNLIAFAALSWMMWKLAIRTYEYEDTTAILQIPFAGLVFLMAVCCSLSTWALMLMLVFKRGKKLFSHDHGDTAVKEVK</sequence>
<evidence type="ECO:0000256" key="3">
    <source>
        <dbReference type="ARBA" id="ARBA00022475"/>
    </source>
</evidence>
<feature type="domain" description="Tripartite ATP-independent periplasmic transporters DctQ component" evidence="10">
    <location>
        <begin position="36"/>
        <end position="162"/>
    </location>
</feature>
<keyword evidence="2 9" id="KW-0813">Transport</keyword>
<keyword evidence="6 9" id="KW-1133">Transmembrane helix</keyword>